<reference evidence="2 3" key="1">
    <citation type="submission" date="2020-02" db="EMBL/GenBank/DDBJ databases">
        <authorList>
            <person name="Yang Z."/>
        </authorList>
    </citation>
    <scope>NUCLEOTIDE SEQUENCE [LARGE SCALE GENOMIC DNA]</scope>
    <source>
        <strain evidence="2 3">HX-7-9</strain>
    </source>
</reference>
<organism evidence="2 3">
    <name type="scientific">Crenobacter caeni</name>
    <dbReference type="NCBI Taxonomy" id="2705474"/>
    <lineage>
        <taxon>Bacteria</taxon>
        <taxon>Pseudomonadati</taxon>
        <taxon>Pseudomonadota</taxon>
        <taxon>Betaproteobacteria</taxon>
        <taxon>Neisseriales</taxon>
        <taxon>Neisseriaceae</taxon>
        <taxon>Crenobacter</taxon>
    </lineage>
</organism>
<dbReference type="InterPro" id="IPR001296">
    <property type="entry name" value="Glyco_trans_1"/>
</dbReference>
<dbReference type="Gene3D" id="3.40.50.2000">
    <property type="entry name" value="Glycogen Phosphorylase B"/>
    <property type="match status" value="2"/>
</dbReference>
<dbReference type="RefSeq" id="WP_163316662.1">
    <property type="nucleotide sequence ID" value="NZ_JAAGAA010000010.1"/>
</dbReference>
<protein>
    <submittedName>
        <fullName evidence="2">Glycosyltransferase</fullName>
    </submittedName>
</protein>
<gene>
    <name evidence="2" type="ORF">GZH52_11815</name>
</gene>
<keyword evidence="2" id="KW-0808">Transferase</keyword>
<dbReference type="Pfam" id="PF00534">
    <property type="entry name" value="Glycos_transf_1"/>
    <property type="match status" value="1"/>
</dbReference>
<dbReference type="PANTHER" id="PTHR12526">
    <property type="entry name" value="GLYCOSYLTRANSFERASE"/>
    <property type="match status" value="1"/>
</dbReference>
<dbReference type="PANTHER" id="PTHR12526:SF630">
    <property type="entry name" value="GLYCOSYLTRANSFERASE"/>
    <property type="match status" value="1"/>
</dbReference>
<sequence>MSKSGFLFYLDGLGAGGISKVYISLAEVLLQRGVPVGFIIAENRVELSFPLGAWFRINKDGHSGRVGKSHKYIGDSLRFLEVAIAEFESVFGSAIVLVAGDRVPLVACNAKHAHILNSVHASKLGVQKCPGLLGRFRQCLRILRRTSGIQHVLNGRPLHCVSGGLSLELTGSFGVRPEKLVVIYNPFDILAIRKQACIPTPESIAQEKPFIVGVGRFIRSKHFERLIDAFSRCKFDGDLILIGQGEDEGFLRKEIARLGLQSRVKIVHFHENHHALVSKAKLLVSTSSAEGFGNVIVESLIVGVPVLSLDCPHGPREIIEPLCPEAVVPMNQMARLPDLIDRFVDSPYVIRDDCLRRFDAEHIADQYIELAEKIHLMHGEEING</sequence>
<dbReference type="SUPFAM" id="SSF53756">
    <property type="entry name" value="UDP-Glycosyltransferase/glycogen phosphorylase"/>
    <property type="match status" value="1"/>
</dbReference>
<accession>A0A6B2KTZ9</accession>
<comment type="caution">
    <text evidence="2">The sequence shown here is derived from an EMBL/GenBank/DDBJ whole genome shotgun (WGS) entry which is preliminary data.</text>
</comment>
<feature type="domain" description="Glycosyl transferase family 1" evidence="1">
    <location>
        <begin position="203"/>
        <end position="347"/>
    </location>
</feature>
<dbReference type="EMBL" id="JAAGAA010000010">
    <property type="protein sequence ID" value="NDV13469.1"/>
    <property type="molecule type" value="Genomic_DNA"/>
</dbReference>
<name>A0A6B2KTZ9_9NEIS</name>
<proteinExistence type="predicted"/>
<evidence type="ECO:0000313" key="2">
    <source>
        <dbReference type="EMBL" id="NDV13469.1"/>
    </source>
</evidence>
<keyword evidence="3" id="KW-1185">Reference proteome</keyword>
<dbReference type="Proteomes" id="UP000482578">
    <property type="component" value="Unassembled WGS sequence"/>
</dbReference>
<evidence type="ECO:0000313" key="3">
    <source>
        <dbReference type="Proteomes" id="UP000482578"/>
    </source>
</evidence>
<dbReference type="GO" id="GO:0016757">
    <property type="term" value="F:glycosyltransferase activity"/>
    <property type="evidence" value="ECO:0007669"/>
    <property type="project" value="InterPro"/>
</dbReference>
<evidence type="ECO:0000259" key="1">
    <source>
        <dbReference type="Pfam" id="PF00534"/>
    </source>
</evidence>
<dbReference type="AlphaFoldDB" id="A0A6B2KTZ9"/>
<dbReference type="CDD" id="cd03811">
    <property type="entry name" value="GT4_GT28_WabH-like"/>
    <property type="match status" value="1"/>
</dbReference>